<keyword evidence="8 21" id="KW-0732">Signal</keyword>
<dbReference type="PANTHER" id="PTHR22763:SF162">
    <property type="entry name" value="TRANSMEMBRANE E3 UBIQUITIN-PROTEIN LIGASE 1"/>
    <property type="match status" value="1"/>
</dbReference>
<dbReference type="Pfam" id="PF11145">
    <property type="entry name" value="DUF2921"/>
    <property type="match status" value="2"/>
</dbReference>
<evidence type="ECO:0000256" key="21">
    <source>
        <dbReference type="SAM" id="SignalP"/>
    </source>
</evidence>
<feature type="transmembrane region" description="Helical" evidence="20">
    <location>
        <begin position="640"/>
        <end position="659"/>
    </location>
</feature>
<dbReference type="EMBL" id="MU007026">
    <property type="protein sequence ID" value="KAF2432380.1"/>
    <property type="molecule type" value="Genomic_DNA"/>
</dbReference>
<evidence type="ECO:0000256" key="3">
    <source>
        <dbReference type="ARBA" id="ARBA00004906"/>
    </source>
</evidence>
<evidence type="ECO:0000256" key="11">
    <source>
        <dbReference type="ARBA" id="ARBA00022833"/>
    </source>
</evidence>
<sequence>MPNPRLVSLCIIFILIFLFPDPTPTPLGSFQRLNNTITREKTALGLLNRTSYGDFDPAGDRWLDIPGLREQDGFAWHALKLVKERVKEQVAHILGTESQDLLEGKGRELTIYHNVTGRVRGRWVRSKLDESVGRPHLNMTAILPSDARFEHSFLRNITGNGGQMQFDFKSENQIQGLEGPGTVQNVRADAVFADETSTGDGWTTVLYGVQFVHTGHILLTTSSEKFAGIFALPHFALSENLFSGSKRRLVETLKTILREQKAQQNMHPWSSTIDGAADNAYTPHCNMIVYLQQHRLPIAPASPQLIQVLEHELRFPNGHRSMVPPRITMSALVFSPDCGFLLESQGPPDYTRVEGNHLQGERWEIRSRTSVHHALLFAAALGAQVLLTMTQMRHSSTPSTRSRISVYTIGIISLGDGFISMVFFSLGMLSDTESIALFATAFFAVLAILIFDTRFLIEIWSVQAQEELDQARRRATRASVSTAAQEASLAVPIITAAGADSLPLPVNSREVLNSGAIPIILPPDQDEPANEMPPTATTAAEDARRELGTLYGKMYLLLLAITFLSLHATSWHPSLRSLYTNVLSFAYLSLWVPQIYRNTMRNCRKALLWKFVIGQSALRLEPVAYFYTKPDNVLWVQNDTRTFLAIAAWLWIQILLLAAQEFFGPRLFIPASWVPPAYDYHPLLREDEEESKMPIGFTHTSADDSPHTKDKGKRVFDCAICMLDIEVSVVPASGGGGGDVTLGSGFLGRRAYMVTPCRHIFHTECLEAAMRYRLQCPICRESLPPL</sequence>
<evidence type="ECO:0000256" key="15">
    <source>
        <dbReference type="ARBA" id="ARBA00063126"/>
    </source>
</evidence>
<gene>
    <name evidence="23" type="ORF">EJ08DRAFT_609138</name>
</gene>
<comment type="catalytic activity">
    <reaction evidence="1">
        <text>S-ubiquitinyl-[E2 ubiquitin-conjugating enzyme]-L-cysteine + [acceptor protein]-L-lysine = [E2 ubiquitin-conjugating enzyme]-L-cysteine + N(6)-ubiquitinyl-[acceptor protein]-L-lysine.</text>
        <dbReference type="EC" id="2.3.2.27"/>
    </reaction>
</comment>
<dbReference type="SMART" id="SM00184">
    <property type="entry name" value="RING"/>
    <property type="match status" value="1"/>
</dbReference>
<evidence type="ECO:0000256" key="10">
    <source>
        <dbReference type="ARBA" id="ARBA00022786"/>
    </source>
</evidence>
<comment type="caution">
    <text evidence="23">The sequence shown here is derived from an EMBL/GenBank/DDBJ whole genome shotgun (WGS) entry which is preliminary data.</text>
</comment>
<evidence type="ECO:0000256" key="8">
    <source>
        <dbReference type="ARBA" id="ARBA00022729"/>
    </source>
</evidence>
<dbReference type="InterPro" id="IPR050731">
    <property type="entry name" value="HRD1_E3_ubiq-ligases"/>
</dbReference>
<dbReference type="Pfam" id="PF13639">
    <property type="entry name" value="zf-RING_2"/>
    <property type="match status" value="1"/>
</dbReference>
<evidence type="ECO:0000256" key="2">
    <source>
        <dbReference type="ARBA" id="ARBA00004127"/>
    </source>
</evidence>
<evidence type="ECO:0000313" key="23">
    <source>
        <dbReference type="EMBL" id="KAF2432380.1"/>
    </source>
</evidence>
<keyword evidence="6 20" id="KW-0812">Transmembrane</keyword>
<dbReference type="OrthoDB" id="9984778at2759"/>
<keyword evidence="12 20" id="KW-1133">Transmembrane helix</keyword>
<evidence type="ECO:0000313" key="24">
    <source>
        <dbReference type="Proteomes" id="UP000800235"/>
    </source>
</evidence>
<comment type="function">
    <text evidence="14">Catalytic component of the DSC E3 ubiquitin ligase complex which is required for the srbA transcriptional activator proteolytic cleavage to release the soluble transcription factor from the membrane in low oxygen or sterol conditions. Required for growth during hypoxia and triazole drug susceptibility, as well as for virulence in a murine model of invasive pulmonary aspergillosis (IPA).</text>
</comment>
<evidence type="ECO:0000259" key="22">
    <source>
        <dbReference type="PROSITE" id="PS50089"/>
    </source>
</evidence>
<evidence type="ECO:0000256" key="5">
    <source>
        <dbReference type="ARBA" id="ARBA00022679"/>
    </source>
</evidence>
<keyword evidence="24" id="KW-1185">Reference proteome</keyword>
<keyword evidence="10" id="KW-0833">Ubl conjugation pathway</keyword>
<evidence type="ECO:0000256" key="16">
    <source>
        <dbReference type="ARBA" id="ARBA00071072"/>
    </source>
</evidence>
<feature type="signal peptide" evidence="21">
    <location>
        <begin position="1"/>
        <end position="24"/>
    </location>
</feature>
<evidence type="ECO:0000256" key="14">
    <source>
        <dbReference type="ARBA" id="ARBA00056116"/>
    </source>
</evidence>
<dbReference type="Gene3D" id="3.30.40.10">
    <property type="entry name" value="Zinc/RING finger domain, C3HC4 (zinc finger)"/>
    <property type="match status" value="1"/>
</dbReference>
<evidence type="ECO:0000256" key="20">
    <source>
        <dbReference type="SAM" id="Phobius"/>
    </source>
</evidence>
<comment type="subcellular location">
    <subcellularLocation>
        <location evidence="2">Endomembrane system</location>
        <topology evidence="2">Multi-pass membrane protein</topology>
    </subcellularLocation>
</comment>
<dbReference type="EC" id="2.3.2.27" evidence="4"/>
<protein>
    <recommendedName>
        <fullName evidence="16">DSC E3 ubiquitin ligase complex subunit A</fullName>
        <ecNumber evidence="4">2.3.2.27</ecNumber>
    </recommendedName>
    <alternativeName>
        <fullName evidence="17">Defective for SREBP cleavage protein A</fullName>
    </alternativeName>
    <alternativeName>
        <fullName evidence="18">RING-type E3 ubiquitin transferase dscA</fullName>
    </alternativeName>
</protein>
<feature type="chain" id="PRO_5040288220" description="DSC E3 ubiquitin ligase complex subunit A" evidence="21">
    <location>
        <begin position="25"/>
        <end position="786"/>
    </location>
</feature>
<dbReference type="GO" id="GO:0044695">
    <property type="term" value="C:Dsc E3 ubiquitin ligase complex"/>
    <property type="evidence" value="ECO:0007669"/>
    <property type="project" value="TreeGrafter"/>
</dbReference>
<comment type="pathway">
    <text evidence="3">Protein modification; protein ubiquitination.</text>
</comment>
<evidence type="ECO:0000256" key="19">
    <source>
        <dbReference type="PROSITE-ProRule" id="PRU00175"/>
    </source>
</evidence>
<dbReference type="InterPro" id="IPR013083">
    <property type="entry name" value="Znf_RING/FYVE/PHD"/>
</dbReference>
<evidence type="ECO:0000256" key="18">
    <source>
        <dbReference type="ARBA" id="ARBA00082128"/>
    </source>
</evidence>
<dbReference type="GO" id="GO:0043161">
    <property type="term" value="P:proteasome-mediated ubiquitin-dependent protein catabolic process"/>
    <property type="evidence" value="ECO:0007669"/>
    <property type="project" value="TreeGrafter"/>
</dbReference>
<evidence type="ECO:0000256" key="1">
    <source>
        <dbReference type="ARBA" id="ARBA00000900"/>
    </source>
</evidence>
<evidence type="ECO:0000256" key="13">
    <source>
        <dbReference type="ARBA" id="ARBA00023136"/>
    </source>
</evidence>
<dbReference type="Proteomes" id="UP000800235">
    <property type="component" value="Unassembled WGS sequence"/>
</dbReference>
<organism evidence="23 24">
    <name type="scientific">Tothia fuscella</name>
    <dbReference type="NCBI Taxonomy" id="1048955"/>
    <lineage>
        <taxon>Eukaryota</taxon>
        <taxon>Fungi</taxon>
        <taxon>Dikarya</taxon>
        <taxon>Ascomycota</taxon>
        <taxon>Pezizomycotina</taxon>
        <taxon>Dothideomycetes</taxon>
        <taxon>Pleosporomycetidae</taxon>
        <taxon>Venturiales</taxon>
        <taxon>Cylindrosympodiaceae</taxon>
        <taxon>Tothia</taxon>
    </lineage>
</organism>
<dbReference type="InterPro" id="IPR021319">
    <property type="entry name" value="DUF2921"/>
</dbReference>
<accession>A0A9P4U056</accession>
<keyword evidence="5" id="KW-0808">Transferase</keyword>
<dbReference type="PANTHER" id="PTHR22763">
    <property type="entry name" value="RING ZINC FINGER PROTEIN"/>
    <property type="match status" value="1"/>
</dbReference>
<feature type="transmembrane region" description="Helical" evidence="20">
    <location>
        <begin position="435"/>
        <end position="457"/>
    </location>
</feature>
<dbReference type="FunFam" id="3.30.40.10:FF:000626">
    <property type="entry name" value="Transmembrane ubiquitin ligase 1"/>
    <property type="match status" value="1"/>
</dbReference>
<feature type="domain" description="RING-type" evidence="22">
    <location>
        <begin position="718"/>
        <end position="780"/>
    </location>
</feature>
<keyword evidence="13 20" id="KW-0472">Membrane</keyword>
<keyword evidence="7" id="KW-0479">Metal-binding</keyword>
<evidence type="ECO:0000256" key="7">
    <source>
        <dbReference type="ARBA" id="ARBA00022723"/>
    </source>
</evidence>
<reference evidence="23" key="1">
    <citation type="journal article" date="2020" name="Stud. Mycol.">
        <title>101 Dothideomycetes genomes: a test case for predicting lifestyles and emergence of pathogens.</title>
        <authorList>
            <person name="Haridas S."/>
            <person name="Albert R."/>
            <person name="Binder M."/>
            <person name="Bloem J."/>
            <person name="Labutti K."/>
            <person name="Salamov A."/>
            <person name="Andreopoulos B."/>
            <person name="Baker S."/>
            <person name="Barry K."/>
            <person name="Bills G."/>
            <person name="Bluhm B."/>
            <person name="Cannon C."/>
            <person name="Castanera R."/>
            <person name="Culley D."/>
            <person name="Daum C."/>
            <person name="Ezra D."/>
            <person name="Gonzalez J."/>
            <person name="Henrissat B."/>
            <person name="Kuo A."/>
            <person name="Liang C."/>
            <person name="Lipzen A."/>
            <person name="Lutzoni F."/>
            <person name="Magnuson J."/>
            <person name="Mondo S."/>
            <person name="Nolan M."/>
            <person name="Ohm R."/>
            <person name="Pangilinan J."/>
            <person name="Park H.-J."/>
            <person name="Ramirez L."/>
            <person name="Alfaro M."/>
            <person name="Sun H."/>
            <person name="Tritt A."/>
            <person name="Yoshinaga Y."/>
            <person name="Zwiers L.-H."/>
            <person name="Turgeon B."/>
            <person name="Goodwin S."/>
            <person name="Spatafora J."/>
            <person name="Crous P."/>
            <person name="Grigoriev I."/>
        </authorList>
    </citation>
    <scope>NUCLEOTIDE SEQUENCE</scope>
    <source>
        <strain evidence="23">CBS 130266</strain>
    </source>
</reference>
<dbReference type="GO" id="GO:0008270">
    <property type="term" value="F:zinc ion binding"/>
    <property type="evidence" value="ECO:0007669"/>
    <property type="project" value="UniProtKB-KW"/>
</dbReference>
<feature type="transmembrane region" description="Helical" evidence="20">
    <location>
        <begin position="404"/>
        <end position="429"/>
    </location>
</feature>
<evidence type="ECO:0000256" key="4">
    <source>
        <dbReference type="ARBA" id="ARBA00012483"/>
    </source>
</evidence>
<dbReference type="InterPro" id="IPR001841">
    <property type="entry name" value="Znf_RING"/>
</dbReference>
<evidence type="ECO:0000256" key="17">
    <source>
        <dbReference type="ARBA" id="ARBA00077885"/>
    </source>
</evidence>
<evidence type="ECO:0000256" key="6">
    <source>
        <dbReference type="ARBA" id="ARBA00022692"/>
    </source>
</evidence>
<dbReference type="GO" id="GO:0012505">
    <property type="term" value="C:endomembrane system"/>
    <property type="evidence" value="ECO:0007669"/>
    <property type="project" value="UniProtKB-SubCell"/>
</dbReference>
<dbReference type="SUPFAM" id="SSF57850">
    <property type="entry name" value="RING/U-box"/>
    <property type="match status" value="1"/>
</dbReference>
<feature type="transmembrane region" description="Helical" evidence="20">
    <location>
        <begin position="374"/>
        <end position="392"/>
    </location>
</feature>
<proteinExistence type="predicted"/>
<keyword evidence="9 19" id="KW-0863">Zinc-finger</keyword>
<dbReference type="GO" id="GO:0061630">
    <property type="term" value="F:ubiquitin protein ligase activity"/>
    <property type="evidence" value="ECO:0007669"/>
    <property type="project" value="UniProtKB-EC"/>
</dbReference>
<feature type="transmembrane region" description="Helical" evidence="20">
    <location>
        <begin position="578"/>
        <end position="596"/>
    </location>
</feature>
<keyword evidence="11" id="KW-0862">Zinc</keyword>
<dbReference type="AlphaFoldDB" id="A0A9P4U056"/>
<evidence type="ECO:0000256" key="12">
    <source>
        <dbReference type="ARBA" id="ARBA00022989"/>
    </source>
</evidence>
<feature type="transmembrane region" description="Helical" evidence="20">
    <location>
        <begin position="554"/>
        <end position="572"/>
    </location>
</feature>
<comment type="subunit">
    <text evidence="15">Component of the DSC E3 ubiquitin ligase complex composed of dscA, dscB, dscC and dscD.</text>
</comment>
<name>A0A9P4U056_9PEZI</name>
<dbReference type="PROSITE" id="PS50089">
    <property type="entry name" value="ZF_RING_2"/>
    <property type="match status" value="1"/>
</dbReference>
<evidence type="ECO:0000256" key="9">
    <source>
        <dbReference type="ARBA" id="ARBA00022771"/>
    </source>
</evidence>